<gene>
    <name evidence="2" type="ORF">ACFO5S_20350</name>
</gene>
<keyword evidence="3" id="KW-1185">Reference proteome</keyword>
<sequence length="541" mass="61968">MESNDNTYYLKLNVALEALVDRWYAWSHIVSPATAAMNIKERHLKIMESYIKNPKIHAAAVQNPKMLGGPFIDYDGGRIDEIKNLYDDTLSRRSSLLEFADAIVELNELLQKEAKGYSLNSLYEKVPDILKGYVELIYDLNNNPNFRLYEYLLYKSKYYDEKAQSVSLQLVEADDSRSFVLSTPRLNDNNLIHLDIPFKSDVIDELFKMKKVPGNYNTIKDKLGLSGEEEALFKQFFTKEAPAKFKEYEGSGVRTRYFGHACVLVETSKVSILVDPVISYDGYETDVNRYTINDLPEEIDYVLITHNHQDHILLETLLQLRHRIKNIIVPSGGKGSLQDPNLKLMFNIIGFKNVIELDDMESVNMGDCTITGIPFLGEHSDLDVRSKLCYHIALHNDLKILFVADSCNVEPSIYKKIHEILGDVDVLFLGMECDGAPLSWLYGPLMPDKLERNKDLSRRLAGCDFEQGKSLVDIYNPKNVFVYAMGLEPWLVFISSIKYTDESRPIVESNRLIEECKKRGIDAERLFGEKTIEYNNEKVSI</sequence>
<dbReference type="EC" id="3.-.-.-" evidence="2"/>
<dbReference type="RefSeq" id="WP_213259837.1">
    <property type="nucleotide sequence ID" value="NZ_JAGYWA010000009.1"/>
</dbReference>
<dbReference type="PANTHER" id="PTHR15032:SF4">
    <property type="entry name" value="N-ACYL-PHOSPHATIDYLETHANOLAMINE-HYDROLYZING PHOSPHOLIPASE D"/>
    <property type="match status" value="1"/>
</dbReference>
<keyword evidence="2" id="KW-0378">Hydrolase</keyword>
<dbReference type="Pfam" id="PF12706">
    <property type="entry name" value="Lactamase_B_2"/>
    <property type="match status" value="1"/>
</dbReference>
<reference evidence="3" key="1">
    <citation type="journal article" date="2019" name="Int. J. Syst. Evol. Microbiol.">
        <title>The Global Catalogue of Microorganisms (GCM) 10K type strain sequencing project: providing services to taxonomists for standard genome sequencing and annotation.</title>
        <authorList>
            <consortium name="The Broad Institute Genomics Platform"/>
            <consortium name="The Broad Institute Genome Sequencing Center for Infectious Disease"/>
            <person name="Wu L."/>
            <person name="Ma J."/>
        </authorList>
    </citation>
    <scope>NUCLEOTIDE SEQUENCE [LARGE SCALE GENOMIC DNA]</scope>
    <source>
        <strain evidence="3">WYCCWR 13023</strain>
    </source>
</reference>
<dbReference type="InterPro" id="IPR041141">
    <property type="entry name" value="CmlA_N"/>
</dbReference>
<dbReference type="InterPro" id="IPR036866">
    <property type="entry name" value="RibonucZ/Hydroxyglut_hydro"/>
</dbReference>
<dbReference type="EMBL" id="JBHSGV010000009">
    <property type="protein sequence ID" value="MFC4749815.1"/>
    <property type="molecule type" value="Genomic_DNA"/>
</dbReference>
<dbReference type="Gene3D" id="3.60.15.10">
    <property type="entry name" value="Ribonuclease Z/Hydroxyacylglutathione hydrolase-like"/>
    <property type="match status" value="1"/>
</dbReference>
<dbReference type="Proteomes" id="UP001595935">
    <property type="component" value="Unassembled WGS sequence"/>
</dbReference>
<evidence type="ECO:0000313" key="3">
    <source>
        <dbReference type="Proteomes" id="UP001595935"/>
    </source>
</evidence>
<comment type="caution">
    <text evidence="2">The sequence shown here is derived from an EMBL/GenBank/DDBJ whole genome shotgun (WGS) entry which is preliminary data.</text>
</comment>
<dbReference type="SMART" id="SM00849">
    <property type="entry name" value="Lactamase_B"/>
    <property type="match status" value="1"/>
</dbReference>
<dbReference type="GO" id="GO:0016787">
    <property type="term" value="F:hydrolase activity"/>
    <property type="evidence" value="ECO:0007669"/>
    <property type="project" value="UniProtKB-KW"/>
</dbReference>
<accession>A0ABV9PLK3</accession>
<organism evidence="2 3">
    <name type="scientific">Flavobacterium branchiicola</name>
    <dbReference type="NCBI Taxonomy" id="1114875"/>
    <lineage>
        <taxon>Bacteria</taxon>
        <taxon>Pseudomonadati</taxon>
        <taxon>Bacteroidota</taxon>
        <taxon>Flavobacteriia</taxon>
        <taxon>Flavobacteriales</taxon>
        <taxon>Flavobacteriaceae</taxon>
        <taxon>Flavobacterium</taxon>
    </lineage>
</organism>
<dbReference type="PANTHER" id="PTHR15032">
    <property type="entry name" value="N-ACYL-PHOSPHATIDYLETHANOLAMINE-HYDROLYZING PHOSPHOLIPASE D"/>
    <property type="match status" value="1"/>
</dbReference>
<name>A0ABV9PLK3_9FLAO</name>
<feature type="domain" description="Metallo-beta-lactamase" evidence="1">
    <location>
        <begin position="259"/>
        <end position="431"/>
    </location>
</feature>
<proteinExistence type="predicted"/>
<evidence type="ECO:0000313" key="2">
    <source>
        <dbReference type="EMBL" id="MFC4749815.1"/>
    </source>
</evidence>
<dbReference type="InterPro" id="IPR001279">
    <property type="entry name" value="Metallo-B-lactamas"/>
</dbReference>
<protein>
    <submittedName>
        <fullName evidence="2">MBL fold metallo-hydrolase</fullName>
        <ecNumber evidence="2">3.-.-.-</ecNumber>
    </submittedName>
</protein>
<dbReference type="Pfam" id="PF18456">
    <property type="entry name" value="CmlA_N"/>
    <property type="match status" value="1"/>
</dbReference>
<dbReference type="SUPFAM" id="SSF56281">
    <property type="entry name" value="Metallo-hydrolase/oxidoreductase"/>
    <property type="match status" value="1"/>
</dbReference>
<evidence type="ECO:0000259" key="1">
    <source>
        <dbReference type="SMART" id="SM00849"/>
    </source>
</evidence>